<protein>
    <submittedName>
        <fullName evidence="2">Os11g0199000 protein</fullName>
    </submittedName>
</protein>
<dbReference type="KEGG" id="dosa:Os11g0199000"/>
<evidence type="ECO:0000256" key="1">
    <source>
        <dbReference type="SAM" id="MobiDB-lite"/>
    </source>
</evidence>
<dbReference type="Proteomes" id="UP000000763">
    <property type="component" value="Chromosome 11"/>
</dbReference>
<organism evidence="2 3">
    <name type="scientific">Oryza sativa subsp. japonica</name>
    <name type="common">Rice</name>
    <dbReference type="NCBI Taxonomy" id="39947"/>
    <lineage>
        <taxon>Eukaryota</taxon>
        <taxon>Viridiplantae</taxon>
        <taxon>Streptophyta</taxon>
        <taxon>Embryophyta</taxon>
        <taxon>Tracheophyta</taxon>
        <taxon>Spermatophyta</taxon>
        <taxon>Magnoliopsida</taxon>
        <taxon>Liliopsida</taxon>
        <taxon>Poales</taxon>
        <taxon>Poaceae</taxon>
        <taxon>BOP clade</taxon>
        <taxon>Oryzoideae</taxon>
        <taxon>Oryzeae</taxon>
        <taxon>Oryzinae</taxon>
        <taxon>Oryza</taxon>
        <taxon>Oryza sativa</taxon>
    </lineage>
</organism>
<dbReference type="SUPFAM" id="SSF48403">
    <property type="entry name" value="Ankyrin repeat"/>
    <property type="match status" value="1"/>
</dbReference>
<dbReference type="Gene3D" id="1.25.40.20">
    <property type="entry name" value="Ankyrin repeat-containing domain"/>
    <property type="match status" value="1"/>
</dbReference>
<gene>
    <name evidence="2" type="ordered locus">Os11g0199000</name>
</gene>
<feature type="region of interest" description="Disordered" evidence="1">
    <location>
        <begin position="1"/>
        <end position="121"/>
    </location>
</feature>
<feature type="compositionally biased region" description="Pro residues" evidence="1">
    <location>
        <begin position="37"/>
        <end position="49"/>
    </location>
</feature>
<evidence type="ECO:0000313" key="2">
    <source>
        <dbReference type="EMBL" id="BAH95131.1"/>
    </source>
</evidence>
<feature type="compositionally biased region" description="Basic residues" evidence="1">
    <location>
        <begin position="1"/>
        <end position="14"/>
    </location>
</feature>
<evidence type="ECO:0000313" key="3">
    <source>
        <dbReference type="Proteomes" id="UP000000763"/>
    </source>
</evidence>
<reference evidence="2 3" key="1">
    <citation type="journal article" date="2005" name="Nature">
        <title>The map-based sequence of the rice genome.</title>
        <authorList>
            <consortium name="International rice genome sequencing project (IRGSP)"/>
            <person name="Matsumoto T."/>
            <person name="Wu J."/>
            <person name="Kanamori H."/>
            <person name="Katayose Y."/>
            <person name="Fujisawa M."/>
            <person name="Namiki N."/>
            <person name="Mizuno H."/>
            <person name="Yamamoto K."/>
            <person name="Antonio B.A."/>
            <person name="Baba T."/>
            <person name="Sakata K."/>
            <person name="Nagamura Y."/>
            <person name="Aoki H."/>
            <person name="Arikawa K."/>
            <person name="Arita K."/>
            <person name="Bito T."/>
            <person name="Chiden Y."/>
            <person name="Fujitsuka N."/>
            <person name="Fukunaka R."/>
            <person name="Hamada M."/>
            <person name="Harada C."/>
            <person name="Hayashi A."/>
            <person name="Hijishita S."/>
            <person name="Honda M."/>
            <person name="Hosokawa S."/>
            <person name="Ichikawa Y."/>
            <person name="Idonuma A."/>
            <person name="Iijima M."/>
            <person name="Ikeda M."/>
            <person name="Ikeno M."/>
            <person name="Ito K."/>
            <person name="Ito S."/>
            <person name="Ito T."/>
            <person name="Ito Y."/>
            <person name="Ito Y."/>
            <person name="Iwabuchi A."/>
            <person name="Kamiya K."/>
            <person name="Karasawa W."/>
            <person name="Kurita K."/>
            <person name="Katagiri S."/>
            <person name="Kikuta A."/>
            <person name="Kobayashi H."/>
            <person name="Kobayashi N."/>
            <person name="Machita K."/>
            <person name="Maehara T."/>
            <person name="Masukawa M."/>
            <person name="Mizubayashi T."/>
            <person name="Mukai Y."/>
            <person name="Nagasaki H."/>
            <person name="Nagata Y."/>
            <person name="Naito S."/>
            <person name="Nakashima M."/>
            <person name="Nakama Y."/>
            <person name="Nakamichi Y."/>
            <person name="Nakamura M."/>
            <person name="Meguro A."/>
            <person name="Negishi M."/>
            <person name="Ohta I."/>
            <person name="Ohta T."/>
            <person name="Okamoto M."/>
            <person name="Ono N."/>
            <person name="Saji S."/>
            <person name="Sakaguchi M."/>
            <person name="Sakai K."/>
            <person name="Shibata M."/>
            <person name="Shimokawa T."/>
            <person name="Song J."/>
            <person name="Takazaki Y."/>
            <person name="Terasawa K."/>
            <person name="Tsugane M."/>
            <person name="Tsuji K."/>
            <person name="Ueda S."/>
            <person name="Waki K."/>
            <person name="Yamagata H."/>
            <person name="Yamamoto M."/>
            <person name="Yamamoto S."/>
            <person name="Yamane H."/>
            <person name="Yoshiki S."/>
            <person name="Yoshihara R."/>
            <person name="Yukawa K."/>
            <person name="Zhong H."/>
            <person name="Yano M."/>
            <person name="Yuan Q."/>
            <person name="Ouyang S."/>
            <person name="Liu J."/>
            <person name="Jones K.M."/>
            <person name="Gansberger K."/>
            <person name="Moffat K."/>
            <person name="Hill J."/>
            <person name="Bera J."/>
            <person name="Fadrosh D."/>
            <person name="Jin S."/>
            <person name="Johri S."/>
            <person name="Kim M."/>
            <person name="Overton L."/>
            <person name="Reardon M."/>
            <person name="Tsitrin T."/>
            <person name="Vuong H."/>
            <person name="Weaver B."/>
            <person name="Ciecko A."/>
            <person name="Tallon L."/>
            <person name="Jackson J."/>
            <person name="Pai G."/>
            <person name="Aken S.V."/>
            <person name="Utterback T."/>
            <person name="Reidmuller S."/>
            <person name="Feldblyum T."/>
            <person name="Hsiao J."/>
            <person name="Zismann V."/>
            <person name="Iobst S."/>
            <person name="de Vazeille A.R."/>
            <person name="Buell C.R."/>
            <person name="Ying K."/>
            <person name="Li Y."/>
            <person name="Lu T."/>
            <person name="Huang Y."/>
            <person name="Zhao Q."/>
            <person name="Feng Q."/>
            <person name="Zhang L."/>
            <person name="Zhu J."/>
            <person name="Weng Q."/>
            <person name="Mu J."/>
            <person name="Lu Y."/>
            <person name="Fan D."/>
            <person name="Liu Y."/>
            <person name="Guan J."/>
            <person name="Zhang Y."/>
            <person name="Yu S."/>
            <person name="Liu X."/>
            <person name="Zhang Y."/>
            <person name="Hong G."/>
            <person name="Han B."/>
            <person name="Choisne N."/>
            <person name="Demange N."/>
            <person name="Orjeda G."/>
            <person name="Samain S."/>
            <person name="Cattolico L."/>
            <person name="Pelletier E."/>
            <person name="Couloux A."/>
            <person name="Segurens B."/>
            <person name="Wincker P."/>
            <person name="D'Hont A."/>
            <person name="Scarpelli C."/>
            <person name="Weissenbach J."/>
            <person name="Salanoubat M."/>
            <person name="Quetier F."/>
            <person name="Yu Y."/>
            <person name="Kim H.R."/>
            <person name="Rambo T."/>
            <person name="Currie J."/>
            <person name="Collura K."/>
            <person name="Luo M."/>
            <person name="Yang T."/>
            <person name="Ammiraju J.S.S."/>
            <person name="Engler F."/>
            <person name="Soderlund C."/>
            <person name="Wing R.A."/>
            <person name="Palmer L.E."/>
            <person name="de la Bastide M."/>
            <person name="Spiegel L."/>
            <person name="Nascimento L."/>
            <person name="Zutavern T."/>
            <person name="O'Shaughnessy A."/>
            <person name="Dike S."/>
            <person name="Dedhia N."/>
            <person name="Preston R."/>
            <person name="Balija V."/>
            <person name="McCombie W.R."/>
            <person name="Chow T."/>
            <person name="Chen H."/>
            <person name="Chung M."/>
            <person name="Chen C."/>
            <person name="Shaw J."/>
            <person name="Wu H."/>
            <person name="Hsiao K."/>
            <person name="Chao Y."/>
            <person name="Chu M."/>
            <person name="Cheng C."/>
            <person name="Hour A."/>
            <person name="Lee P."/>
            <person name="Lin S."/>
            <person name="Lin Y."/>
            <person name="Liou J."/>
            <person name="Liu S."/>
            <person name="Hsing Y."/>
            <person name="Raghuvanshi S."/>
            <person name="Mohanty A."/>
            <person name="Bharti A.K."/>
            <person name="Gaur A."/>
            <person name="Gupta V."/>
            <person name="Kumar D."/>
            <person name="Ravi V."/>
            <person name="Vij S."/>
            <person name="Kapur A."/>
            <person name="Khurana P."/>
            <person name="Khurana P."/>
            <person name="Khurana J.P."/>
            <person name="Tyagi A.K."/>
            <person name="Gaikwad K."/>
            <person name="Singh A."/>
            <person name="Dalal V."/>
            <person name="Srivastava S."/>
            <person name="Dixit A."/>
            <person name="Pal A.K."/>
            <person name="Ghazi I.A."/>
            <person name="Yadav M."/>
            <person name="Pandit A."/>
            <person name="Bhargava A."/>
            <person name="Sureshbabu K."/>
            <person name="Batra K."/>
            <person name="Sharma T.R."/>
            <person name="Mohapatra T."/>
            <person name="Singh N.K."/>
            <person name="Messing J."/>
            <person name="Nelson A.B."/>
            <person name="Fuks G."/>
            <person name="Kavchok S."/>
            <person name="Keizer G."/>
            <person name="Linton E."/>
            <person name="Llaca V."/>
            <person name="Song R."/>
            <person name="Tanyolac B."/>
            <person name="Young S."/>
            <person name="Ho-Il K."/>
            <person name="Hahn J.H."/>
            <person name="Sangsakoo G."/>
            <person name="Vanavichit A."/>
            <person name="de Mattos Luiz.A.T."/>
            <person name="Zimmer P.D."/>
            <person name="Malone G."/>
            <person name="Dellagostin O."/>
            <person name="de Oliveira A.C."/>
            <person name="Bevan M."/>
            <person name="Bancroft I."/>
            <person name="Minx P."/>
            <person name="Cordum H."/>
            <person name="Wilson R."/>
            <person name="Cheng Z."/>
            <person name="Jin W."/>
            <person name="Jiang J."/>
            <person name="Leong S.A."/>
            <person name="Iwama H."/>
            <person name="Gojobori T."/>
            <person name="Itoh T."/>
            <person name="Niimura Y."/>
            <person name="Fujii Y."/>
            <person name="Habara T."/>
            <person name="Sakai H."/>
            <person name="Sato Y."/>
            <person name="Wilson G."/>
            <person name="Kumar K."/>
            <person name="McCouch S."/>
            <person name="Juretic N."/>
            <person name="Hoen D."/>
            <person name="Wright S."/>
            <person name="Bruskiewich R."/>
            <person name="Bureau T."/>
            <person name="Miyao A."/>
            <person name="Hirochika H."/>
            <person name="Nishikawa T."/>
            <person name="Kadowaki K."/>
            <person name="Sugiura M."/>
            <person name="Burr B."/>
            <person name="Sasaki T."/>
        </authorList>
    </citation>
    <scope>NUCLEOTIDE SEQUENCE [LARGE SCALE GENOMIC DNA]</scope>
    <source>
        <strain evidence="3">cv. Nipponbare</strain>
    </source>
</reference>
<accession>C7J919</accession>
<dbReference type="AlphaFoldDB" id="C7J919"/>
<dbReference type="EMBL" id="AP008217">
    <property type="protein sequence ID" value="BAH95131.1"/>
    <property type="molecule type" value="Genomic_DNA"/>
</dbReference>
<sequence length="217" mass="24994">MERRALRRSRRVRQHSAPLRRLGGRTKDRHREQLTPPVAPLAVPVPMPPDTNRTSPGDRPVLGLPAGRRRRLPHPRRRVRRQPEARRPLARQVPRVRRPPRRPREDLPPRRRRPEEAGGRGIRLRRRWTGFPAAAILNARDDDGNTALHLAVVAGVLRVFWCLFRNRRVCLDLANNDGLTPADLARSTIPAGLYSNRTVHHFYLTRACTKIVSDMVF</sequence>
<feature type="compositionally biased region" description="Basic and acidic residues" evidence="1">
    <location>
        <begin position="102"/>
        <end position="118"/>
    </location>
</feature>
<proteinExistence type="predicted"/>
<name>C7J919_ORYSJ</name>
<dbReference type="InterPro" id="IPR036770">
    <property type="entry name" value="Ankyrin_rpt-contain_sf"/>
</dbReference>
<reference evidence="3" key="2">
    <citation type="journal article" date="2008" name="Nucleic Acids Res.">
        <title>The rice annotation project database (RAP-DB): 2008 update.</title>
        <authorList>
            <consortium name="The rice annotation project (RAP)"/>
        </authorList>
    </citation>
    <scope>GENOME REANNOTATION</scope>
    <source>
        <strain evidence="3">cv. Nipponbare</strain>
    </source>
</reference>
<feature type="compositionally biased region" description="Basic residues" evidence="1">
    <location>
        <begin position="67"/>
        <end position="80"/>
    </location>
</feature>